<evidence type="ECO:0000313" key="2">
    <source>
        <dbReference type="WBParaSite" id="RSKR_0000814700.1"/>
    </source>
</evidence>
<dbReference type="WBParaSite" id="RSKR_0000814700.1">
    <property type="protein sequence ID" value="RSKR_0000814700.1"/>
    <property type="gene ID" value="RSKR_0000814700"/>
</dbReference>
<proteinExistence type="predicted"/>
<dbReference type="Proteomes" id="UP000095286">
    <property type="component" value="Unplaced"/>
</dbReference>
<name>A0AC35U7L5_9BILA</name>
<protein>
    <submittedName>
        <fullName evidence="2">LAM_G_DOMAIN domain-containing protein</fullName>
    </submittedName>
</protein>
<organism evidence="1 2">
    <name type="scientific">Rhabditophanes sp. KR3021</name>
    <dbReference type="NCBI Taxonomy" id="114890"/>
    <lineage>
        <taxon>Eukaryota</taxon>
        <taxon>Metazoa</taxon>
        <taxon>Ecdysozoa</taxon>
        <taxon>Nematoda</taxon>
        <taxon>Chromadorea</taxon>
        <taxon>Rhabditida</taxon>
        <taxon>Tylenchina</taxon>
        <taxon>Panagrolaimomorpha</taxon>
        <taxon>Strongyloidoidea</taxon>
        <taxon>Alloionematidae</taxon>
        <taxon>Rhabditophanes</taxon>
    </lineage>
</organism>
<sequence length="408" mass="43743">MNNNQNYRQTGLISANPVRAAGDPSVVGTGPAETGAEVYIKINGYNNANLMMPNQTTCVCPQGLPCPYLTAANPGGCNFGFTIVITNAMGEVKYLSSAFFPTQAYLDLTGKGIETKVNMAAKPASIDIFVHQLGFVIDAATGSLRGFNSLYHVDTFVLITKGTPPSPSNGSPNKQSSALTGQLMQTTLNVEYYTQCLSNRWGADCDLICDSNVDTVTNKVRCHSNVTGYDYSCPSPQNNLGIAFNCTICPNGYANGTCIGTQLTTDAEKGLVDFGFKIATIILGSLLGLALIIIIILIIAFFIIRNKSNSDNTRKPAGEFPKSSGYVRVNSTEPGALPNSRNKEKKPNLLTQSSAPAQRYESEWPPRSAPPKNPIISAPTHAVRNDPTNYSDDGNNSGNFSIRREAQV</sequence>
<reference evidence="2" key="1">
    <citation type="submission" date="2016-11" db="UniProtKB">
        <authorList>
            <consortium name="WormBaseParasite"/>
        </authorList>
    </citation>
    <scope>IDENTIFICATION</scope>
    <source>
        <strain evidence="2">KR3021</strain>
    </source>
</reference>
<evidence type="ECO:0000313" key="1">
    <source>
        <dbReference type="Proteomes" id="UP000095286"/>
    </source>
</evidence>
<accession>A0AC35U7L5</accession>